<reference evidence="3" key="1">
    <citation type="submission" date="2008-08" db="EMBL/GenBank/DDBJ databases">
        <title>The complete genome sequence of Coprothermobacter proteolyticus strain ATCC 5245 / DSM 5265 / BT.</title>
        <authorList>
            <person name="Dodson R.J."/>
            <person name="Durkin A.S."/>
            <person name="Wu M."/>
            <person name="Eisen J."/>
            <person name="Sutton G."/>
        </authorList>
    </citation>
    <scope>NUCLEOTIDE SEQUENCE [LARGE SCALE GENOMIC DNA]</scope>
    <source>
        <strain evidence="3">ATCC 35245 / DSM 5265 / OCM 4 / BT</strain>
    </source>
</reference>
<dbReference type="STRING" id="309798.COPRO5265_0749"/>
<dbReference type="EMBL" id="CP001145">
    <property type="protein sequence ID" value="ACI16825.1"/>
    <property type="molecule type" value="Genomic_DNA"/>
</dbReference>
<gene>
    <name evidence="2" type="ordered locus">COPRO5265_0749</name>
</gene>
<dbReference type="OrthoDB" id="9949009at2"/>
<organism evidence="2 3">
    <name type="scientific">Coprothermobacter proteolyticus (strain ATCC 35245 / DSM 5265 / OCM 4 / BT)</name>
    <dbReference type="NCBI Taxonomy" id="309798"/>
    <lineage>
        <taxon>Bacteria</taxon>
        <taxon>Pseudomonadati</taxon>
        <taxon>Coprothermobacterota</taxon>
        <taxon>Coprothermobacteria</taxon>
        <taxon>Coprothermobacterales</taxon>
        <taxon>Coprothermobacteraceae</taxon>
        <taxon>Coprothermobacter</taxon>
    </lineage>
</organism>
<proteinExistence type="predicted"/>
<dbReference type="Proteomes" id="UP000001732">
    <property type="component" value="Chromosome"/>
</dbReference>
<evidence type="ECO:0000313" key="2">
    <source>
        <dbReference type="EMBL" id="ACI16825.1"/>
    </source>
</evidence>
<dbReference type="HOGENOM" id="CLU_1710142_0_0_9"/>
<keyword evidence="3" id="KW-1185">Reference proteome</keyword>
<accession>B5Y8K0</accession>
<name>B5Y8K0_COPPD</name>
<reference evidence="2 3" key="2">
    <citation type="journal article" date="2014" name="Genome Announc.">
        <title>Complete Genome Sequence of Coprothermobacter proteolyticus DSM 5265.</title>
        <authorList>
            <person name="Alexiev A."/>
            <person name="Coil D.A."/>
            <person name="Badger J.H."/>
            <person name="Enticknap J."/>
            <person name="Ward N."/>
            <person name="Robb F.T."/>
            <person name="Eisen J.A."/>
        </authorList>
    </citation>
    <scope>NUCLEOTIDE SEQUENCE [LARGE SCALE GENOMIC DNA]</scope>
    <source>
        <strain evidence="3">ATCC 35245 / DSM 5265 / OCM 4 / BT</strain>
    </source>
</reference>
<sequence length="153" mass="17111">MQVVAAIFITFIVLYLFWFFWGGFVQYFSSPTQTPKTKSKSYWLLALVLVMELYDFVYMITFPAILGVMTLAMLVAILTVRIRKQTMPKLFQVLGAAIFLAWVGSHILGVVGAVIGGSLGVFTSLVSAPWGGSAAEMWDEPWWAPQAYKKRKG</sequence>
<keyword evidence="1" id="KW-0812">Transmembrane</keyword>
<protein>
    <submittedName>
        <fullName evidence="2">Uncharacterized protein</fullName>
    </submittedName>
</protein>
<dbReference type="RefSeq" id="WP_012543477.1">
    <property type="nucleotide sequence ID" value="NC_011295.1"/>
</dbReference>
<keyword evidence="1" id="KW-1133">Transmembrane helix</keyword>
<feature type="transmembrane region" description="Helical" evidence="1">
    <location>
        <begin position="6"/>
        <end position="29"/>
    </location>
</feature>
<feature type="transmembrane region" description="Helical" evidence="1">
    <location>
        <begin position="64"/>
        <end position="82"/>
    </location>
</feature>
<evidence type="ECO:0000313" key="3">
    <source>
        <dbReference type="Proteomes" id="UP000001732"/>
    </source>
</evidence>
<evidence type="ECO:0000256" key="1">
    <source>
        <dbReference type="SAM" id="Phobius"/>
    </source>
</evidence>
<feature type="transmembrane region" description="Helical" evidence="1">
    <location>
        <begin position="94"/>
        <end position="115"/>
    </location>
</feature>
<dbReference type="KEGG" id="cpo:COPRO5265_0749"/>
<dbReference type="AlphaFoldDB" id="B5Y8K0"/>
<keyword evidence="1" id="KW-0472">Membrane</keyword>